<evidence type="ECO:0000313" key="2">
    <source>
        <dbReference type="EMBL" id="OJD15399.1"/>
    </source>
</evidence>
<evidence type="ECO:0000313" key="3">
    <source>
        <dbReference type="Proteomes" id="UP000182235"/>
    </source>
</evidence>
<feature type="compositionally biased region" description="Gly residues" evidence="1">
    <location>
        <begin position="173"/>
        <end position="184"/>
    </location>
</feature>
<feature type="compositionally biased region" description="Polar residues" evidence="1">
    <location>
        <begin position="248"/>
        <end position="275"/>
    </location>
</feature>
<organism evidence="2 3">
    <name type="scientific">Emergomyces pasteurianus Ep9510</name>
    <dbReference type="NCBI Taxonomy" id="1447872"/>
    <lineage>
        <taxon>Eukaryota</taxon>
        <taxon>Fungi</taxon>
        <taxon>Dikarya</taxon>
        <taxon>Ascomycota</taxon>
        <taxon>Pezizomycotina</taxon>
        <taxon>Eurotiomycetes</taxon>
        <taxon>Eurotiomycetidae</taxon>
        <taxon>Onygenales</taxon>
        <taxon>Ajellomycetaceae</taxon>
        <taxon>Emergomyces</taxon>
    </lineage>
</organism>
<dbReference type="AlphaFoldDB" id="A0A1J9QGV0"/>
<protein>
    <submittedName>
        <fullName evidence="2">Uncharacterized protein</fullName>
    </submittedName>
</protein>
<proteinExistence type="predicted"/>
<dbReference type="EMBL" id="LGRN01000159">
    <property type="protein sequence ID" value="OJD15399.1"/>
    <property type="molecule type" value="Genomic_DNA"/>
</dbReference>
<feature type="region of interest" description="Disordered" evidence="1">
    <location>
        <begin position="168"/>
        <end position="211"/>
    </location>
</feature>
<reference evidence="2 3" key="1">
    <citation type="submission" date="2015-07" db="EMBL/GenBank/DDBJ databases">
        <title>Emmonsia species relationships and genome sequence.</title>
        <authorList>
            <consortium name="The Broad Institute Genomics Platform"/>
            <person name="Cuomo C.A."/>
            <person name="Munoz J.F."/>
            <person name="Imamovic A."/>
            <person name="Priest M.E."/>
            <person name="Young S."/>
            <person name="Clay O.K."/>
            <person name="McEwen J.G."/>
        </authorList>
    </citation>
    <scope>NUCLEOTIDE SEQUENCE [LARGE SCALE GENOMIC DNA]</scope>
    <source>
        <strain evidence="2 3">UAMH 9510</strain>
    </source>
</reference>
<dbReference type="OrthoDB" id="4185910at2759"/>
<dbReference type="STRING" id="1447872.A0A1J9QGV0"/>
<feature type="region of interest" description="Disordered" evidence="1">
    <location>
        <begin position="241"/>
        <end position="283"/>
    </location>
</feature>
<keyword evidence="3" id="KW-1185">Reference proteome</keyword>
<name>A0A1J9QGV0_9EURO</name>
<dbReference type="VEuPathDB" id="FungiDB:AJ78_04331"/>
<gene>
    <name evidence="2" type="ORF">AJ78_04331</name>
</gene>
<sequence length="363" mass="39489">MNCSFHTITSDIDFPDSPAASNSSSSQLSHTNERIHPIPAFYLYRPNGVAVPLIALDELPPWLRIGREDWYSSEWQRYMSPVNEQPTIQVGEYEVFARWGGTMYQLPIWRVGGVQRDEYGDGAGGVSEVERKGTIGGKGIYHLGQGGEDGHMSDIDIIDNGFLDGAERSTELTGGGMSGNGNAAGGRDREHTTHNGVNPEGIAQDDLTTPSLSSTHLDNNICDDGGHDGFSYFDFPLSSINHDRQYPHQPQDQQYSPPGQQEAMSSTLPTSPLQHSRSLSNNSCSSADHNHLYSLTSDTTETSVSSLSSSDIPHVVFQLPTLPRVPLGLTKSAPPRFALNISNWQFPPWLENSAAGEGSVCSV</sequence>
<comment type="caution">
    <text evidence="2">The sequence shown here is derived from an EMBL/GenBank/DDBJ whole genome shotgun (WGS) entry which is preliminary data.</text>
</comment>
<accession>A0A1J9QGV0</accession>
<dbReference type="Proteomes" id="UP000182235">
    <property type="component" value="Unassembled WGS sequence"/>
</dbReference>
<evidence type="ECO:0000256" key="1">
    <source>
        <dbReference type="SAM" id="MobiDB-lite"/>
    </source>
</evidence>